<proteinExistence type="predicted"/>
<gene>
    <name evidence="1" type="ORF">HHI36_012527</name>
</gene>
<keyword evidence="2" id="KW-1185">Reference proteome</keyword>
<comment type="caution">
    <text evidence="1">The sequence shown here is derived from an EMBL/GenBank/DDBJ whole genome shotgun (WGS) entry which is preliminary data.</text>
</comment>
<name>A0ABD2NEI5_9CUCU</name>
<dbReference type="EMBL" id="JABFTP020000103">
    <property type="protein sequence ID" value="KAL3277176.1"/>
    <property type="molecule type" value="Genomic_DNA"/>
</dbReference>
<accession>A0ABD2NEI5</accession>
<reference evidence="1 2" key="1">
    <citation type="journal article" date="2021" name="BMC Biol.">
        <title>Horizontally acquired antibacterial genes associated with adaptive radiation of ladybird beetles.</title>
        <authorList>
            <person name="Li H.S."/>
            <person name="Tang X.F."/>
            <person name="Huang Y.H."/>
            <person name="Xu Z.Y."/>
            <person name="Chen M.L."/>
            <person name="Du X.Y."/>
            <person name="Qiu B.Y."/>
            <person name="Chen P.T."/>
            <person name="Zhang W."/>
            <person name="Slipinski A."/>
            <person name="Escalona H.E."/>
            <person name="Waterhouse R.M."/>
            <person name="Zwick A."/>
            <person name="Pang H."/>
        </authorList>
    </citation>
    <scope>NUCLEOTIDE SEQUENCE [LARGE SCALE GENOMIC DNA]</scope>
    <source>
        <strain evidence="1">SYSU2018</strain>
    </source>
</reference>
<evidence type="ECO:0000313" key="2">
    <source>
        <dbReference type="Proteomes" id="UP001516400"/>
    </source>
</evidence>
<organism evidence="1 2">
    <name type="scientific">Cryptolaemus montrouzieri</name>
    <dbReference type="NCBI Taxonomy" id="559131"/>
    <lineage>
        <taxon>Eukaryota</taxon>
        <taxon>Metazoa</taxon>
        <taxon>Ecdysozoa</taxon>
        <taxon>Arthropoda</taxon>
        <taxon>Hexapoda</taxon>
        <taxon>Insecta</taxon>
        <taxon>Pterygota</taxon>
        <taxon>Neoptera</taxon>
        <taxon>Endopterygota</taxon>
        <taxon>Coleoptera</taxon>
        <taxon>Polyphaga</taxon>
        <taxon>Cucujiformia</taxon>
        <taxon>Coccinelloidea</taxon>
        <taxon>Coccinellidae</taxon>
        <taxon>Scymninae</taxon>
        <taxon>Scymnini</taxon>
        <taxon>Cryptolaemus</taxon>
    </lineage>
</organism>
<dbReference type="AlphaFoldDB" id="A0ABD2NEI5"/>
<dbReference type="Proteomes" id="UP001516400">
    <property type="component" value="Unassembled WGS sequence"/>
</dbReference>
<sequence length="375" mass="43900">MGESCKKRQWLDCPYVNPDVYQLSQIISLKPTEESLESLLTYLKDDSNLLRRNDARSLFLYYLAKCNTNKSLKNEFLNKVTNSKADFSLFTTIIVESVKDVLFDFEIEQTLLSSRNIVFLLPVVNTFYQMCLEKDNEKVGAVLDSILPLYDVIFDTFVQQLRVDFEETYNFKNEELLSLANHTMKQVLWVFVKRPNSNVDSYVLAFLDYSYRILSYERIALDMKSKCGLIFVHCLKRLPEEELEEFVFKTYPMLEVTNRPEEKEKWICGKNFKFESLLESNSAKVVLFSALFNCISIDEQLSLKLADEKCVFQTIIEELLGCTDRPMRDNTEIVEITRNLLQISEHLIKVPVSLYNDIFERSSLSSIRFVNILWM</sequence>
<evidence type="ECO:0000313" key="1">
    <source>
        <dbReference type="EMBL" id="KAL3277176.1"/>
    </source>
</evidence>
<protein>
    <submittedName>
        <fullName evidence="1">Uncharacterized protein</fullName>
    </submittedName>
</protein>